<dbReference type="Pfam" id="PF13581">
    <property type="entry name" value="HATPase_c_2"/>
    <property type="match status" value="1"/>
</dbReference>
<dbReference type="InterPro" id="IPR003594">
    <property type="entry name" value="HATPase_dom"/>
</dbReference>
<keyword evidence="4" id="KW-1185">Reference proteome</keyword>
<keyword evidence="1" id="KW-0723">Serine/threonine-protein kinase</keyword>
<dbReference type="PANTHER" id="PTHR35526:SF3">
    <property type="entry name" value="ANTI-SIGMA-F FACTOR RSBW"/>
    <property type="match status" value="1"/>
</dbReference>
<evidence type="ECO:0000313" key="4">
    <source>
        <dbReference type="Proteomes" id="UP000670475"/>
    </source>
</evidence>
<dbReference type="GO" id="GO:0004674">
    <property type="term" value="F:protein serine/threonine kinase activity"/>
    <property type="evidence" value="ECO:0007669"/>
    <property type="project" value="UniProtKB-KW"/>
</dbReference>
<keyword evidence="1" id="KW-0418">Kinase</keyword>
<dbReference type="GO" id="GO:0005524">
    <property type="term" value="F:ATP binding"/>
    <property type="evidence" value="ECO:0007669"/>
    <property type="project" value="UniProtKB-KW"/>
</dbReference>
<dbReference type="AlphaFoldDB" id="A0A940RW98"/>
<sequence>MDTAPTATRPLDARPRSAGEARDLTAAYLGGREVAVPGPVVDDVLLVVSELVTNALRHAGGVSGMRVAVTRTGVEVTVRDASGERPVVRRRDGDWLPGGYGWPMVSRLAEVAVVPLGAGGKLVRATIPVAVRG</sequence>
<dbReference type="SUPFAM" id="SSF55874">
    <property type="entry name" value="ATPase domain of HSP90 chaperone/DNA topoisomerase II/histidine kinase"/>
    <property type="match status" value="1"/>
</dbReference>
<keyword evidence="1" id="KW-0808">Transferase</keyword>
<keyword evidence="3" id="KW-0067">ATP-binding</keyword>
<proteinExistence type="predicted"/>
<dbReference type="CDD" id="cd16936">
    <property type="entry name" value="HATPase_RsbW-like"/>
    <property type="match status" value="1"/>
</dbReference>
<accession>A0A940RW98</accession>
<feature type="domain" description="Histidine kinase/HSP90-like ATPase" evidence="2">
    <location>
        <begin position="12"/>
        <end position="126"/>
    </location>
</feature>
<dbReference type="EMBL" id="JAGIQL010000005">
    <property type="protein sequence ID" value="MBP0456384.1"/>
    <property type="molecule type" value="Genomic_DNA"/>
</dbReference>
<comment type="caution">
    <text evidence="3">The sequence shown here is derived from an EMBL/GenBank/DDBJ whole genome shotgun (WGS) entry which is preliminary data.</text>
</comment>
<reference evidence="3" key="1">
    <citation type="submission" date="2021-03" db="EMBL/GenBank/DDBJ databases">
        <title>Whole genome sequence of Streptomyces bomunensis MMS17-BM035.</title>
        <authorList>
            <person name="Lee J.H."/>
        </authorList>
    </citation>
    <scope>NUCLEOTIDE SEQUENCE</scope>
    <source>
        <strain evidence="3">MMS17-BM035</strain>
    </source>
</reference>
<dbReference type="PANTHER" id="PTHR35526">
    <property type="entry name" value="ANTI-SIGMA-F FACTOR RSBW-RELATED"/>
    <property type="match status" value="1"/>
</dbReference>
<protein>
    <submittedName>
        <fullName evidence="3">ATP-binding protein</fullName>
    </submittedName>
</protein>
<evidence type="ECO:0000259" key="2">
    <source>
        <dbReference type="Pfam" id="PF13581"/>
    </source>
</evidence>
<name>A0A940RW98_9ACTN</name>
<organism evidence="3 4">
    <name type="scientific">Streptomyces montanisoli</name>
    <dbReference type="NCBI Taxonomy" id="2798581"/>
    <lineage>
        <taxon>Bacteria</taxon>
        <taxon>Bacillati</taxon>
        <taxon>Actinomycetota</taxon>
        <taxon>Actinomycetes</taxon>
        <taxon>Kitasatosporales</taxon>
        <taxon>Streptomycetaceae</taxon>
        <taxon>Streptomyces</taxon>
    </lineage>
</organism>
<dbReference type="InterPro" id="IPR050267">
    <property type="entry name" value="Anti-sigma-factor_SerPK"/>
</dbReference>
<dbReference type="Proteomes" id="UP000670475">
    <property type="component" value="Unassembled WGS sequence"/>
</dbReference>
<evidence type="ECO:0000256" key="1">
    <source>
        <dbReference type="ARBA" id="ARBA00022527"/>
    </source>
</evidence>
<gene>
    <name evidence="3" type="ORF">JFN87_02550</name>
</gene>
<dbReference type="Gene3D" id="3.30.565.10">
    <property type="entry name" value="Histidine kinase-like ATPase, C-terminal domain"/>
    <property type="match status" value="1"/>
</dbReference>
<dbReference type="InterPro" id="IPR036890">
    <property type="entry name" value="HATPase_C_sf"/>
</dbReference>
<keyword evidence="3" id="KW-0547">Nucleotide-binding</keyword>
<evidence type="ECO:0000313" key="3">
    <source>
        <dbReference type="EMBL" id="MBP0456384.1"/>
    </source>
</evidence>